<sequence>MREENGHEASLTGPCNHFFWDRVFGCPAVTYGTSGARVRFAGRCQCSLRDWAHPSEVGITKE</sequence>
<evidence type="ECO:0000313" key="1">
    <source>
        <dbReference type="EMBL" id="GAA3555950.1"/>
    </source>
</evidence>
<dbReference type="EMBL" id="BAABCE010000008">
    <property type="protein sequence ID" value="GAA3555950.1"/>
    <property type="molecule type" value="Genomic_DNA"/>
</dbReference>
<gene>
    <name evidence="1" type="ORF">GCM10022295_42520</name>
</gene>
<accession>A0ABP6WVG6</accession>
<organism evidence="1 2">
    <name type="scientific">Streptomyces osmaniensis</name>
    <dbReference type="NCBI Taxonomy" id="593134"/>
    <lineage>
        <taxon>Bacteria</taxon>
        <taxon>Bacillati</taxon>
        <taxon>Actinomycetota</taxon>
        <taxon>Actinomycetes</taxon>
        <taxon>Kitasatosporales</taxon>
        <taxon>Streptomycetaceae</taxon>
        <taxon>Streptomyces</taxon>
    </lineage>
</organism>
<proteinExistence type="predicted"/>
<name>A0ABP6WVG6_9ACTN</name>
<keyword evidence="2" id="KW-1185">Reference proteome</keyword>
<protein>
    <submittedName>
        <fullName evidence="1">Uncharacterized protein</fullName>
    </submittedName>
</protein>
<evidence type="ECO:0000313" key="2">
    <source>
        <dbReference type="Proteomes" id="UP001500707"/>
    </source>
</evidence>
<reference evidence="2" key="1">
    <citation type="journal article" date="2019" name="Int. J. Syst. Evol. Microbiol.">
        <title>The Global Catalogue of Microorganisms (GCM) 10K type strain sequencing project: providing services to taxonomists for standard genome sequencing and annotation.</title>
        <authorList>
            <consortium name="The Broad Institute Genomics Platform"/>
            <consortium name="The Broad Institute Genome Sequencing Center for Infectious Disease"/>
            <person name="Wu L."/>
            <person name="Ma J."/>
        </authorList>
    </citation>
    <scope>NUCLEOTIDE SEQUENCE [LARGE SCALE GENOMIC DNA]</scope>
    <source>
        <strain evidence="2">JCM 17656</strain>
    </source>
</reference>
<dbReference type="Proteomes" id="UP001500707">
    <property type="component" value="Unassembled WGS sequence"/>
</dbReference>
<comment type="caution">
    <text evidence="1">The sequence shown here is derived from an EMBL/GenBank/DDBJ whole genome shotgun (WGS) entry which is preliminary data.</text>
</comment>